<dbReference type="RefSeq" id="XP_024744393.1">
    <property type="nucleotide sequence ID" value="XM_024870713.1"/>
</dbReference>
<dbReference type="EMBL" id="KZ613740">
    <property type="protein sequence ID" value="PMD67489.1"/>
    <property type="molecule type" value="Genomic_DNA"/>
</dbReference>
<name>A0A2J6TWT5_9HELO</name>
<dbReference type="SUPFAM" id="SSF56112">
    <property type="entry name" value="Protein kinase-like (PK-like)"/>
    <property type="match status" value="1"/>
</dbReference>
<dbReference type="GO" id="GO:0004672">
    <property type="term" value="F:protein kinase activity"/>
    <property type="evidence" value="ECO:0007669"/>
    <property type="project" value="InterPro"/>
</dbReference>
<evidence type="ECO:0000313" key="2">
    <source>
        <dbReference type="EMBL" id="PMD67489.1"/>
    </source>
</evidence>
<dbReference type="InterPro" id="IPR011009">
    <property type="entry name" value="Kinase-like_dom_sf"/>
</dbReference>
<protein>
    <recommendedName>
        <fullName evidence="1">Protein kinase domain-containing protein</fullName>
    </recommendedName>
</protein>
<dbReference type="GO" id="GO:0005524">
    <property type="term" value="F:ATP binding"/>
    <property type="evidence" value="ECO:0007669"/>
    <property type="project" value="InterPro"/>
</dbReference>
<evidence type="ECO:0000313" key="3">
    <source>
        <dbReference type="Proteomes" id="UP000235371"/>
    </source>
</evidence>
<reference evidence="2 3" key="1">
    <citation type="submission" date="2016-04" db="EMBL/GenBank/DDBJ databases">
        <title>A degradative enzymes factory behind the ericoid mycorrhizal symbiosis.</title>
        <authorList>
            <consortium name="DOE Joint Genome Institute"/>
            <person name="Martino E."/>
            <person name="Morin E."/>
            <person name="Grelet G."/>
            <person name="Kuo A."/>
            <person name="Kohler A."/>
            <person name="Daghino S."/>
            <person name="Barry K."/>
            <person name="Choi C."/>
            <person name="Cichocki N."/>
            <person name="Clum A."/>
            <person name="Copeland A."/>
            <person name="Hainaut M."/>
            <person name="Haridas S."/>
            <person name="Labutti K."/>
            <person name="Lindquist E."/>
            <person name="Lipzen A."/>
            <person name="Khouja H.-R."/>
            <person name="Murat C."/>
            <person name="Ohm R."/>
            <person name="Olson A."/>
            <person name="Spatafora J."/>
            <person name="Veneault-Fourrey C."/>
            <person name="Henrissat B."/>
            <person name="Grigoriev I."/>
            <person name="Martin F."/>
            <person name="Perotto S."/>
        </authorList>
    </citation>
    <scope>NUCLEOTIDE SEQUENCE [LARGE SCALE GENOMIC DNA]</scope>
    <source>
        <strain evidence="2 3">E</strain>
    </source>
</reference>
<dbReference type="InterPro" id="IPR000719">
    <property type="entry name" value="Prot_kinase_dom"/>
</dbReference>
<organism evidence="2 3">
    <name type="scientific">Hyaloscypha bicolor E</name>
    <dbReference type="NCBI Taxonomy" id="1095630"/>
    <lineage>
        <taxon>Eukaryota</taxon>
        <taxon>Fungi</taxon>
        <taxon>Dikarya</taxon>
        <taxon>Ascomycota</taxon>
        <taxon>Pezizomycotina</taxon>
        <taxon>Leotiomycetes</taxon>
        <taxon>Helotiales</taxon>
        <taxon>Hyaloscyphaceae</taxon>
        <taxon>Hyaloscypha</taxon>
        <taxon>Hyaloscypha bicolor</taxon>
    </lineage>
</organism>
<dbReference type="GeneID" id="36578795"/>
<keyword evidence="3" id="KW-1185">Reference proteome</keyword>
<accession>A0A2J6TWT5</accession>
<evidence type="ECO:0000259" key="1">
    <source>
        <dbReference type="PROSITE" id="PS50011"/>
    </source>
</evidence>
<sequence>MAEICKISGIAIPVLLGFVRDVIVVIRGIVDELDKLHSHDDGALHHGIIKPQNILLFSPKYDEFGTLKLAGMGSAQQHEITTRV</sequence>
<dbReference type="AlphaFoldDB" id="A0A2J6TWT5"/>
<dbReference type="PROSITE" id="PS50011">
    <property type="entry name" value="PROTEIN_KINASE_DOM"/>
    <property type="match status" value="1"/>
</dbReference>
<feature type="domain" description="Protein kinase" evidence="1">
    <location>
        <begin position="1"/>
        <end position="84"/>
    </location>
</feature>
<dbReference type="Proteomes" id="UP000235371">
    <property type="component" value="Unassembled WGS sequence"/>
</dbReference>
<dbReference type="InParanoid" id="A0A2J6TWT5"/>
<gene>
    <name evidence="2" type="ORF">K444DRAFT_16788</name>
</gene>
<proteinExistence type="predicted"/>
<dbReference type="Gene3D" id="1.10.510.10">
    <property type="entry name" value="Transferase(Phosphotransferase) domain 1"/>
    <property type="match status" value="1"/>
</dbReference>